<dbReference type="RefSeq" id="WP_085301922.1">
    <property type="nucleotide sequence ID" value="NZ_AP022594.1"/>
</dbReference>
<evidence type="ECO:0000313" key="5">
    <source>
        <dbReference type="Proteomes" id="UP000193577"/>
    </source>
</evidence>
<dbReference type="Gene3D" id="1.10.357.10">
    <property type="entry name" value="Tetracycline Repressor, domain 2"/>
    <property type="match status" value="1"/>
</dbReference>
<dbReference type="GO" id="GO:0003700">
    <property type="term" value="F:DNA-binding transcription factor activity"/>
    <property type="evidence" value="ECO:0007669"/>
    <property type="project" value="TreeGrafter"/>
</dbReference>
<accession>A0A7I7SDU3</accession>
<keyword evidence="2" id="KW-0238">DNA-binding</keyword>
<dbReference type="AlphaFoldDB" id="A0A7I7SDU3"/>
<dbReference type="GO" id="GO:0000976">
    <property type="term" value="F:transcription cis-regulatory region binding"/>
    <property type="evidence" value="ECO:0007669"/>
    <property type="project" value="TreeGrafter"/>
</dbReference>
<keyword evidence="1" id="KW-0805">Transcription regulation</keyword>
<protein>
    <submittedName>
        <fullName evidence="4">Uncharacterized protein</fullName>
    </submittedName>
</protein>
<dbReference type="SUPFAM" id="SSF46689">
    <property type="entry name" value="Homeodomain-like"/>
    <property type="match status" value="1"/>
</dbReference>
<dbReference type="PROSITE" id="PS50977">
    <property type="entry name" value="HTH_TETR_2"/>
    <property type="match status" value="1"/>
</dbReference>
<sequence>MPRRSAQSTRRVGRPPGGGKPADQARAELLDAAERSLLTHGYRGSTMESIAHAAGCTRTIIYRHFANRDELMGAVVRRYTTRQARHIMDRLDDAPDLATKIVEAFVVVATELVDDPIYTILSERTESGTVGGLLSAATPLVSAVDAMLDDVADGPAGEVLRPGLQTLDAAHFLILSALSLLSGQVPGSRDPAQVRRYVRVFLLPALLAHPPAAEAVFDPS</sequence>
<evidence type="ECO:0000313" key="4">
    <source>
        <dbReference type="EMBL" id="OSC35730.1"/>
    </source>
</evidence>
<proteinExistence type="predicted"/>
<organism evidence="4 5">
    <name type="scientific">Mycolicibacillus koreensis</name>
    <dbReference type="NCBI Taxonomy" id="1069220"/>
    <lineage>
        <taxon>Bacteria</taxon>
        <taxon>Bacillati</taxon>
        <taxon>Actinomycetota</taxon>
        <taxon>Actinomycetes</taxon>
        <taxon>Mycobacteriales</taxon>
        <taxon>Mycobacteriaceae</taxon>
        <taxon>Mycolicibacillus</taxon>
    </lineage>
</organism>
<keyword evidence="3" id="KW-0804">Transcription</keyword>
<dbReference type="InterPro" id="IPR009057">
    <property type="entry name" value="Homeodomain-like_sf"/>
</dbReference>
<reference evidence="4 5" key="1">
    <citation type="submission" date="2017-04" db="EMBL/GenBank/DDBJ databases">
        <title>The new phylogeny of genus Mycobacterium.</title>
        <authorList>
            <person name="Tortoli E."/>
            <person name="Trovato A."/>
            <person name="Cirillo D.M."/>
        </authorList>
    </citation>
    <scope>NUCLEOTIDE SEQUENCE [LARGE SCALE GENOMIC DNA]</scope>
    <source>
        <strain evidence="4 5">KCTC 19819</strain>
    </source>
</reference>
<dbReference type="InterPro" id="IPR001647">
    <property type="entry name" value="HTH_TetR"/>
</dbReference>
<dbReference type="PANTHER" id="PTHR30055">
    <property type="entry name" value="HTH-TYPE TRANSCRIPTIONAL REGULATOR RUTR"/>
    <property type="match status" value="1"/>
</dbReference>
<dbReference type="OrthoDB" id="4761260at2"/>
<evidence type="ECO:0000256" key="2">
    <source>
        <dbReference type="ARBA" id="ARBA00023125"/>
    </source>
</evidence>
<name>A0A7I7SDU3_9MYCO</name>
<dbReference type="PANTHER" id="PTHR30055:SF234">
    <property type="entry name" value="HTH-TYPE TRANSCRIPTIONAL REGULATOR BETI"/>
    <property type="match status" value="1"/>
</dbReference>
<dbReference type="Proteomes" id="UP000193577">
    <property type="component" value="Unassembled WGS sequence"/>
</dbReference>
<dbReference type="InterPro" id="IPR050109">
    <property type="entry name" value="HTH-type_TetR-like_transc_reg"/>
</dbReference>
<dbReference type="PRINTS" id="PR00455">
    <property type="entry name" value="HTHTETR"/>
</dbReference>
<dbReference type="EMBL" id="NCXO01000002">
    <property type="protein sequence ID" value="OSC35730.1"/>
    <property type="molecule type" value="Genomic_DNA"/>
</dbReference>
<dbReference type="Pfam" id="PF00440">
    <property type="entry name" value="TetR_N"/>
    <property type="match status" value="1"/>
</dbReference>
<evidence type="ECO:0000256" key="3">
    <source>
        <dbReference type="ARBA" id="ARBA00023163"/>
    </source>
</evidence>
<comment type="caution">
    <text evidence="4">The sequence shown here is derived from an EMBL/GenBank/DDBJ whole genome shotgun (WGS) entry which is preliminary data.</text>
</comment>
<gene>
    <name evidence="4" type="ORF">B8W67_01255</name>
</gene>
<keyword evidence="5" id="KW-1185">Reference proteome</keyword>
<evidence type="ECO:0000256" key="1">
    <source>
        <dbReference type="ARBA" id="ARBA00023015"/>
    </source>
</evidence>